<dbReference type="InterPro" id="IPR036770">
    <property type="entry name" value="Ankyrin_rpt-contain_sf"/>
</dbReference>
<accession>A0A8D0C9W3</accession>
<feature type="repeat" description="ANK" evidence="4">
    <location>
        <begin position="60"/>
        <end position="83"/>
    </location>
</feature>
<dbReference type="InterPro" id="IPR002110">
    <property type="entry name" value="Ankyrin_rpt"/>
</dbReference>
<comment type="similarity">
    <text evidence="3">Belongs to the SOWAH family.</text>
</comment>
<dbReference type="PROSITE" id="PS50088">
    <property type="entry name" value="ANK_REPEAT"/>
    <property type="match status" value="1"/>
</dbReference>
<proteinExistence type="inferred from homology"/>
<dbReference type="PANTHER" id="PTHR14491">
    <property type="entry name" value="SOSONDOWAH, ISOFORM G"/>
    <property type="match status" value="1"/>
</dbReference>
<organism evidence="5 6">
    <name type="scientific">Salvator merianae</name>
    <name type="common">Argentine black and white tegu</name>
    <name type="synonym">Tupinambis merianae</name>
    <dbReference type="NCBI Taxonomy" id="96440"/>
    <lineage>
        <taxon>Eukaryota</taxon>
        <taxon>Metazoa</taxon>
        <taxon>Chordata</taxon>
        <taxon>Craniata</taxon>
        <taxon>Vertebrata</taxon>
        <taxon>Euteleostomi</taxon>
        <taxon>Lepidosauria</taxon>
        <taxon>Squamata</taxon>
        <taxon>Bifurcata</taxon>
        <taxon>Unidentata</taxon>
        <taxon>Episquamata</taxon>
        <taxon>Laterata</taxon>
        <taxon>Teiioidea</taxon>
        <taxon>Teiidae</taxon>
        <taxon>Salvator</taxon>
    </lineage>
</organism>
<protein>
    <submittedName>
        <fullName evidence="5">Uncharacterized protein</fullName>
    </submittedName>
</protein>
<keyword evidence="6" id="KW-1185">Reference proteome</keyword>
<dbReference type="Proteomes" id="UP000694421">
    <property type="component" value="Unplaced"/>
</dbReference>
<keyword evidence="1" id="KW-0677">Repeat</keyword>
<evidence type="ECO:0000313" key="6">
    <source>
        <dbReference type="Proteomes" id="UP000694421"/>
    </source>
</evidence>
<evidence type="ECO:0000256" key="4">
    <source>
        <dbReference type="PROSITE-ProRule" id="PRU00023"/>
    </source>
</evidence>
<evidence type="ECO:0000256" key="1">
    <source>
        <dbReference type="ARBA" id="ARBA00022737"/>
    </source>
</evidence>
<keyword evidence="2 4" id="KW-0040">ANK repeat</keyword>
<dbReference type="GeneTree" id="ENSGT00950000183003"/>
<reference evidence="5" key="1">
    <citation type="submission" date="2025-08" db="UniProtKB">
        <authorList>
            <consortium name="Ensembl"/>
        </authorList>
    </citation>
    <scope>IDENTIFICATION</scope>
</reference>
<dbReference type="Gene3D" id="1.25.40.20">
    <property type="entry name" value="Ankyrin repeat-containing domain"/>
    <property type="match status" value="1"/>
</dbReference>
<dbReference type="Ensembl" id="ENSSMRT00000019282.1">
    <property type="protein sequence ID" value="ENSSMRP00000016480.1"/>
    <property type="gene ID" value="ENSSMRG00000012843.1"/>
</dbReference>
<dbReference type="SUPFAM" id="SSF48403">
    <property type="entry name" value="Ankyrin repeat"/>
    <property type="match status" value="1"/>
</dbReference>
<dbReference type="Pfam" id="PF12796">
    <property type="entry name" value="Ank_2"/>
    <property type="match status" value="1"/>
</dbReference>
<dbReference type="AlphaFoldDB" id="A0A8D0C9W3"/>
<dbReference type="PROSITE" id="PS50297">
    <property type="entry name" value="ANK_REP_REGION"/>
    <property type="match status" value="1"/>
</dbReference>
<evidence type="ECO:0000256" key="3">
    <source>
        <dbReference type="ARBA" id="ARBA00038122"/>
    </source>
</evidence>
<dbReference type="SMART" id="SM00248">
    <property type="entry name" value="ANK"/>
    <property type="match status" value="2"/>
</dbReference>
<dbReference type="OMA" id="NLHEHIC"/>
<reference evidence="5" key="2">
    <citation type="submission" date="2025-09" db="UniProtKB">
        <authorList>
            <consortium name="Ensembl"/>
        </authorList>
    </citation>
    <scope>IDENTIFICATION</scope>
</reference>
<dbReference type="PANTHER" id="PTHR14491:SF3">
    <property type="entry name" value="ANKYRIN REPEAT DOMAIN-CONTAINING PROTEIN SOWAHB"/>
    <property type="match status" value="1"/>
</dbReference>
<sequence>MQARALLLEDPHLATQKDFVSGYTVLHWLAKHGNAQVLQDVFTGAHKAGVALDVNVKSGCGYTPLHLAAMHGHQRVMQLLVQKLQCQVQVRDCNLVLCEPPCQFC</sequence>
<evidence type="ECO:0000256" key="2">
    <source>
        <dbReference type="ARBA" id="ARBA00023043"/>
    </source>
</evidence>
<name>A0A8D0C9W3_SALMN</name>
<evidence type="ECO:0000313" key="5">
    <source>
        <dbReference type="Ensembl" id="ENSSMRP00000016480.1"/>
    </source>
</evidence>